<organism evidence="11 12">
    <name type="scientific">Desulfovibrio legallii</name>
    <dbReference type="NCBI Taxonomy" id="571438"/>
    <lineage>
        <taxon>Bacteria</taxon>
        <taxon>Pseudomonadati</taxon>
        <taxon>Thermodesulfobacteriota</taxon>
        <taxon>Desulfovibrionia</taxon>
        <taxon>Desulfovibrionales</taxon>
        <taxon>Desulfovibrionaceae</taxon>
        <taxon>Desulfovibrio</taxon>
    </lineage>
</organism>
<dbReference type="OrthoDB" id="9804277at2"/>
<evidence type="ECO:0000256" key="9">
    <source>
        <dbReference type="HAMAP-Rule" id="MF_01148"/>
    </source>
</evidence>
<dbReference type="UniPathway" id="UPA00666"/>
<keyword evidence="4 9" id="KW-0808">Transferase</keyword>
<evidence type="ECO:0000256" key="5">
    <source>
        <dbReference type="ARBA" id="ARBA00022692"/>
    </source>
</evidence>
<dbReference type="InterPro" id="IPR004563">
    <property type="entry name" value="Apolipo_AcylTrfase"/>
</dbReference>
<dbReference type="HAMAP" id="MF_01148">
    <property type="entry name" value="Lnt"/>
    <property type="match status" value="1"/>
</dbReference>
<dbReference type="RefSeq" id="WP_092154201.1">
    <property type="nucleotide sequence ID" value="NZ_FNBX01000012.1"/>
</dbReference>
<evidence type="ECO:0000259" key="10">
    <source>
        <dbReference type="PROSITE" id="PS50263"/>
    </source>
</evidence>
<feature type="transmembrane region" description="Helical" evidence="9">
    <location>
        <begin position="30"/>
        <end position="48"/>
    </location>
</feature>
<feature type="transmembrane region" description="Helical" evidence="9">
    <location>
        <begin position="60"/>
        <end position="77"/>
    </location>
</feature>
<dbReference type="NCBIfam" id="TIGR00546">
    <property type="entry name" value="lnt"/>
    <property type="match status" value="1"/>
</dbReference>
<dbReference type="Gene3D" id="3.60.110.10">
    <property type="entry name" value="Carbon-nitrogen hydrolase"/>
    <property type="match status" value="1"/>
</dbReference>
<dbReference type="GO" id="GO:0042158">
    <property type="term" value="P:lipoprotein biosynthetic process"/>
    <property type="evidence" value="ECO:0007669"/>
    <property type="project" value="UniProtKB-UniRule"/>
</dbReference>
<protein>
    <recommendedName>
        <fullName evidence="9">Apolipoprotein N-acyltransferase</fullName>
        <shortName evidence="9">ALP N-acyltransferase</shortName>
        <ecNumber evidence="9">2.3.1.269</ecNumber>
    </recommendedName>
</protein>
<evidence type="ECO:0000256" key="8">
    <source>
        <dbReference type="ARBA" id="ARBA00023315"/>
    </source>
</evidence>
<dbReference type="InterPro" id="IPR003010">
    <property type="entry name" value="C-N_Hydrolase"/>
</dbReference>
<comment type="subcellular location">
    <subcellularLocation>
        <location evidence="1 9">Cell membrane</location>
        <topology evidence="1 9">Multi-pass membrane protein</topology>
    </subcellularLocation>
</comment>
<name>A0A1G7NN99_9BACT</name>
<dbReference type="STRING" id="571438.SAMN05192586_11225"/>
<dbReference type="Proteomes" id="UP000199355">
    <property type="component" value="Unassembled WGS sequence"/>
</dbReference>
<comment type="pathway">
    <text evidence="9">Protein modification; lipoprotein biosynthesis (N-acyl transfer).</text>
</comment>
<feature type="transmembrane region" description="Helical" evidence="9">
    <location>
        <begin position="166"/>
        <end position="187"/>
    </location>
</feature>
<evidence type="ECO:0000256" key="7">
    <source>
        <dbReference type="ARBA" id="ARBA00023136"/>
    </source>
</evidence>
<dbReference type="PANTHER" id="PTHR38686:SF1">
    <property type="entry name" value="APOLIPOPROTEIN N-ACYLTRANSFERASE"/>
    <property type="match status" value="1"/>
</dbReference>
<dbReference type="EC" id="2.3.1.269" evidence="9"/>
<feature type="transmembrane region" description="Helical" evidence="9">
    <location>
        <begin position="89"/>
        <end position="110"/>
    </location>
</feature>
<reference evidence="12" key="1">
    <citation type="submission" date="2016-10" db="EMBL/GenBank/DDBJ databases">
        <authorList>
            <person name="Varghese N."/>
            <person name="Submissions S."/>
        </authorList>
    </citation>
    <scope>NUCLEOTIDE SEQUENCE [LARGE SCALE GENOMIC DNA]</scope>
    <source>
        <strain evidence="12">KHC7</strain>
    </source>
</reference>
<sequence length="536" mass="57082">MTHPAFSPSAGLVGLAGACALWLGFPNDLLSLPPLALLWPVALARLGVTAPDNAAALRRGWLCCLAGGTAALYWLTLPVHNVGGLPWALAAPCALFIAACLAFSGGLFALAARALRRRPPWLWALLLGLFWFVQEDVFARALGFPWLSLAGALAPWPLLIQGADALGAYGLAGAWVTAALLCAAAACRAAPAAPAPPGGRAACLAGFALAALLLGYGGLRLAHSPLTAQPAGPDALDVLFVEGNVDQNQKWLPAMQRQTVELYLGLTYGALALRPEARPLVVWPETALPFFFENNPLLAPRVRELAARSNAPLLFGAPGMERRPGVKEPEIYNRAFLLGPDGATLSHYDKEHLVPFGEYLPSWLNWKFLEALLQGVGVYTEGTAVAPLRYHNLALGMLICYEGIFPWLAQARTADGANVLVDISNDGWFGSTPAARQHLYLTALRALEQNRWLLRGTNTGISAVVDPRGRLTLHGGQFRAQALWARAALQTAPSPYHRLAPWLLPGGLLLLAGLWLLGPGGPFAAGHRRGRVQHGA</sequence>
<dbReference type="InterPro" id="IPR036526">
    <property type="entry name" value="C-N_Hydrolase_sf"/>
</dbReference>
<dbReference type="Pfam" id="PF20154">
    <property type="entry name" value="LNT_N"/>
    <property type="match status" value="1"/>
</dbReference>
<gene>
    <name evidence="9" type="primary">lnt</name>
    <name evidence="11" type="ORF">SAMN05192586_11225</name>
</gene>
<comment type="catalytic activity">
    <reaction evidence="9">
        <text>N-terminal S-1,2-diacyl-sn-glyceryl-L-cysteinyl-[lipoprotein] + a glycerophospholipid = N-acyl-S-1,2-diacyl-sn-glyceryl-L-cysteinyl-[lipoprotein] + a 2-acyl-sn-glycero-3-phospholipid + H(+)</text>
        <dbReference type="Rhea" id="RHEA:48228"/>
        <dbReference type="Rhea" id="RHEA-COMP:14681"/>
        <dbReference type="Rhea" id="RHEA-COMP:14684"/>
        <dbReference type="ChEBI" id="CHEBI:15378"/>
        <dbReference type="ChEBI" id="CHEBI:136912"/>
        <dbReference type="ChEBI" id="CHEBI:140656"/>
        <dbReference type="ChEBI" id="CHEBI:140657"/>
        <dbReference type="ChEBI" id="CHEBI:140660"/>
        <dbReference type="EC" id="2.3.1.269"/>
    </reaction>
</comment>
<dbReference type="EMBL" id="FNBX01000012">
    <property type="protein sequence ID" value="SDF75462.1"/>
    <property type="molecule type" value="Genomic_DNA"/>
</dbReference>
<evidence type="ECO:0000256" key="3">
    <source>
        <dbReference type="ARBA" id="ARBA00022475"/>
    </source>
</evidence>
<accession>A0A1G7NN99</accession>
<comment type="similarity">
    <text evidence="2 9">Belongs to the CN hydrolase family. Apolipoprotein N-acyltransferase subfamily.</text>
</comment>
<keyword evidence="5 9" id="KW-0812">Transmembrane</keyword>
<evidence type="ECO:0000256" key="1">
    <source>
        <dbReference type="ARBA" id="ARBA00004651"/>
    </source>
</evidence>
<dbReference type="SUPFAM" id="SSF56317">
    <property type="entry name" value="Carbon-nitrogen hydrolase"/>
    <property type="match status" value="1"/>
</dbReference>
<feature type="transmembrane region" description="Helical" evidence="9">
    <location>
        <begin position="122"/>
        <end position="146"/>
    </location>
</feature>
<evidence type="ECO:0000313" key="11">
    <source>
        <dbReference type="EMBL" id="SDF75462.1"/>
    </source>
</evidence>
<comment type="function">
    <text evidence="9">Catalyzes the phospholipid dependent N-acylation of the N-terminal cysteine of apolipoprotein, the last step in lipoprotein maturation.</text>
</comment>
<feature type="transmembrane region" description="Helical" evidence="9">
    <location>
        <begin position="499"/>
        <end position="518"/>
    </location>
</feature>
<dbReference type="CDD" id="cd07571">
    <property type="entry name" value="ALP_N-acyl_transferase"/>
    <property type="match status" value="1"/>
</dbReference>
<dbReference type="PANTHER" id="PTHR38686">
    <property type="entry name" value="APOLIPOPROTEIN N-ACYLTRANSFERASE"/>
    <property type="match status" value="1"/>
</dbReference>
<dbReference type="AlphaFoldDB" id="A0A1G7NN99"/>
<keyword evidence="8 9" id="KW-0012">Acyltransferase</keyword>
<keyword evidence="12" id="KW-1185">Reference proteome</keyword>
<feature type="domain" description="CN hydrolase" evidence="10">
    <location>
        <begin position="241"/>
        <end position="489"/>
    </location>
</feature>
<dbReference type="InterPro" id="IPR045378">
    <property type="entry name" value="LNT_N"/>
</dbReference>
<evidence type="ECO:0000256" key="6">
    <source>
        <dbReference type="ARBA" id="ARBA00022989"/>
    </source>
</evidence>
<dbReference type="PROSITE" id="PS50263">
    <property type="entry name" value="CN_HYDROLASE"/>
    <property type="match status" value="1"/>
</dbReference>
<evidence type="ECO:0000256" key="2">
    <source>
        <dbReference type="ARBA" id="ARBA00010065"/>
    </source>
</evidence>
<keyword evidence="11" id="KW-0449">Lipoprotein</keyword>
<evidence type="ECO:0000256" key="4">
    <source>
        <dbReference type="ARBA" id="ARBA00022679"/>
    </source>
</evidence>
<keyword evidence="3 9" id="KW-1003">Cell membrane</keyword>
<keyword evidence="6 9" id="KW-1133">Transmembrane helix</keyword>
<dbReference type="GO" id="GO:0005886">
    <property type="term" value="C:plasma membrane"/>
    <property type="evidence" value="ECO:0007669"/>
    <property type="project" value="UniProtKB-SubCell"/>
</dbReference>
<dbReference type="Pfam" id="PF00795">
    <property type="entry name" value="CN_hydrolase"/>
    <property type="match status" value="1"/>
</dbReference>
<dbReference type="GO" id="GO:0016410">
    <property type="term" value="F:N-acyltransferase activity"/>
    <property type="evidence" value="ECO:0007669"/>
    <property type="project" value="UniProtKB-UniRule"/>
</dbReference>
<evidence type="ECO:0000313" key="12">
    <source>
        <dbReference type="Proteomes" id="UP000199355"/>
    </source>
</evidence>
<feature type="transmembrane region" description="Helical" evidence="9">
    <location>
        <begin position="199"/>
        <end position="219"/>
    </location>
</feature>
<proteinExistence type="inferred from homology"/>
<keyword evidence="7 9" id="KW-0472">Membrane</keyword>